<sequence>MKNRVFFLFAVFFLITIVFGACSKKSEAAGKLDWPKKSIQLVCGMSAGGDSDFNARTLAKYLKDEIGVVVVVTNITGAGGSIATEDVVNSPNDGYKFYMNHVPLHTAKAFGITEKGWPDLDPVCAFGQGTGEFVTVRSDFPANDVQGMIEETKKNPGKYRFGVNPGATSNYMAVVFEKAGAKFNLVSSGSASDRVVALKGNHLDIILAGMPNIADYIKTGEFKVLGNCASERHPTLAEYPTVKEQGVNGEFDPVYVLYAVKGTDPRIIEKMSKACENIVTKNKEYEDQIRNAYSQVPLYKDTKDTIEFLKNQEKIYMDISDELKASYKKK</sequence>
<evidence type="ECO:0000313" key="6">
    <source>
        <dbReference type="Proteomes" id="UP000016646"/>
    </source>
</evidence>
<evidence type="ECO:0000313" key="4">
    <source>
        <dbReference type="EMBL" id="ERK04145.1"/>
    </source>
</evidence>
<proteinExistence type="inferred from homology"/>
<dbReference type="Proteomes" id="UP000016412">
    <property type="component" value="Unassembled WGS sequence"/>
</dbReference>
<dbReference type="OrthoDB" id="370559at2"/>
<dbReference type="Proteomes" id="UP000016646">
    <property type="component" value="Unassembled WGS sequence"/>
</dbReference>
<dbReference type="SUPFAM" id="SSF53850">
    <property type="entry name" value="Periplasmic binding protein-like II"/>
    <property type="match status" value="1"/>
</dbReference>
<dbReference type="STRING" id="1125725.HMPREF1325_2518"/>
<dbReference type="eggNOG" id="COG3181">
    <property type="taxonomic scope" value="Bacteria"/>
</dbReference>
<evidence type="ECO:0000256" key="2">
    <source>
        <dbReference type="SAM" id="Coils"/>
    </source>
</evidence>
<dbReference type="RefSeq" id="WP_021330643.1">
    <property type="nucleotide sequence ID" value="NZ_AUZJ01000043.1"/>
</dbReference>
<accession>U2MR79</accession>
<dbReference type="Gene3D" id="3.40.190.10">
    <property type="entry name" value="Periplasmic binding protein-like II"/>
    <property type="match status" value="1"/>
</dbReference>
<protein>
    <submittedName>
        <fullName evidence="3">Tripartite tricarboxylate transporter family receptor</fullName>
    </submittedName>
</protein>
<dbReference type="EMBL" id="AUZJ01000043">
    <property type="protein sequence ID" value="ERF60244.1"/>
    <property type="molecule type" value="Genomic_DNA"/>
</dbReference>
<comment type="caution">
    <text evidence="3">The sequence shown here is derived from an EMBL/GenBank/DDBJ whole genome shotgun (WGS) entry which is preliminary data.</text>
</comment>
<gene>
    <name evidence="4" type="ORF">HMPREF0860_1504</name>
    <name evidence="3" type="ORF">HMPREF1325_2518</name>
</gene>
<evidence type="ECO:0000256" key="1">
    <source>
        <dbReference type="ARBA" id="ARBA00006987"/>
    </source>
</evidence>
<feature type="coiled-coil region" evidence="2">
    <location>
        <begin position="268"/>
        <end position="295"/>
    </location>
</feature>
<organism evidence="3 5">
    <name type="scientific">Treponema socranskii subsp. socranskii VPI DR56BR1116 = ATCC 35536</name>
    <dbReference type="NCBI Taxonomy" id="1125725"/>
    <lineage>
        <taxon>Bacteria</taxon>
        <taxon>Pseudomonadati</taxon>
        <taxon>Spirochaetota</taxon>
        <taxon>Spirochaetia</taxon>
        <taxon>Spirochaetales</taxon>
        <taxon>Treponemataceae</taxon>
        <taxon>Treponema</taxon>
    </lineage>
</organism>
<dbReference type="AlphaFoldDB" id="U2MR79"/>
<dbReference type="PANTHER" id="PTHR42928">
    <property type="entry name" value="TRICARBOXYLATE-BINDING PROTEIN"/>
    <property type="match status" value="1"/>
</dbReference>
<evidence type="ECO:0000313" key="3">
    <source>
        <dbReference type="EMBL" id="ERF60244.1"/>
    </source>
</evidence>
<dbReference type="InterPro" id="IPR042100">
    <property type="entry name" value="Bug_dom1"/>
</dbReference>
<keyword evidence="6" id="KW-1185">Reference proteome</keyword>
<dbReference type="Pfam" id="PF03401">
    <property type="entry name" value="TctC"/>
    <property type="match status" value="1"/>
</dbReference>
<comment type="similarity">
    <text evidence="1">Belongs to the UPF0065 (bug) family.</text>
</comment>
<name>U2MR79_TRESO</name>
<evidence type="ECO:0000313" key="5">
    <source>
        <dbReference type="Proteomes" id="UP000016412"/>
    </source>
</evidence>
<reference evidence="5 6" key="1">
    <citation type="submission" date="2013-08" db="EMBL/GenBank/DDBJ databases">
        <authorList>
            <person name="Durkin A.S."/>
            <person name="Haft D.R."/>
            <person name="McCorrison J."/>
            <person name="Torralba M."/>
            <person name="Gillis M."/>
            <person name="Haft D.H."/>
            <person name="Methe B."/>
            <person name="Sutton G."/>
            <person name="Nelson K.E."/>
        </authorList>
    </citation>
    <scope>NUCLEOTIDE SEQUENCE [LARGE SCALE GENOMIC DNA]</scope>
    <source>
        <strain evidence="4 6">ATCC 35536</strain>
        <strain evidence="3 5">VPI DR56BR1116</strain>
    </source>
</reference>
<keyword evidence="3" id="KW-0675">Receptor</keyword>
<dbReference type="PANTHER" id="PTHR42928:SF5">
    <property type="entry name" value="BLR1237 PROTEIN"/>
    <property type="match status" value="1"/>
</dbReference>
<keyword evidence="2" id="KW-0175">Coiled coil</keyword>
<dbReference type="PROSITE" id="PS51257">
    <property type="entry name" value="PROKAR_LIPOPROTEIN"/>
    <property type="match status" value="1"/>
</dbReference>
<dbReference type="PATRIC" id="fig|1125725.3.peg.1691"/>
<dbReference type="PIRSF" id="PIRSF017082">
    <property type="entry name" value="YflP"/>
    <property type="match status" value="1"/>
</dbReference>
<dbReference type="EMBL" id="AVQI01000028">
    <property type="protein sequence ID" value="ERK04145.1"/>
    <property type="molecule type" value="Genomic_DNA"/>
</dbReference>
<dbReference type="CDD" id="cd07012">
    <property type="entry name" value="PBP2_Bug_TTT"/>
    <property type="match status" value="1"/>
</dbReference>
<dbReference type="InterPro" id="IPR005064">
    <property type="entry name" value="BUG"/>
</dbReference>
<dbReference type="Gene3D" id="3.40.190.150">
    <property type="entry name" value="Bordetella uptake gene, domain 1"/>
    <property type="match status" value="1"/>
</dbReference>